<dbReference type="Proteomes" id="UP000032633">
    <property type="component" value="Chromosome"/>
</dbReference>
<dbReference type="AlphaFoldDB" id="A0A0D5NHF8"/>
<comment type="catalytic activity">
    <reaction evidence="4">
        <text>3',5'-cyclic UMP + H2O = UMP + H(+)</text>
        <dbReference type="Rhea" id="RHEA:70575"/>
        <dbReference type="ChEBI" id="CHEBI:15377"/>
        <dbReference type="ChEBI" id="CHEBI:15378"/>
        <dbReference type="ChEBI" id="CHEBI:57865"/>
        <dbReference type="ChEBI" id="CHEBI:184387"/>
    </reaction>
    <physiologicalReaction direction="left-to-right" evidence="4">
        <dbReference type="Rhea" id="RHEA:70576"/>
    </physiologicalReaction>
</comment>
<dbReference type="InterPro" id="IPR001279">
    <property type="entry name" value="Metallo-B-lactamas"/>
</dbReference>
<protein>
    <recommendedName>
        <fullName evidence="5">Metallo-beta-lactamase domain-containing protein</fullName>
    </recommendedName>
</protein>
<gene>
    <name evidence="6" type="ORF">VN24_06905</name>
</gene>
<dbReference type="SUPFAM" id="SSF56281">
    <property type="entry name" value="Metallo-hydrolase/oxidoreductase"/>
    <property type="match status" value="1"/>
</dbReference>
<evidence type="ECO:0000259" key="5">
    <source>
        <dbReference type="Pfam" id="PF12706"/>
    </source>
</evidence>
<evidence type="ECO:0000256" key="2">
    <source>
        <dbReference type="ARBA" id="ARBA00034221"/>
    </source>
</evidence>
<dbReference type="InterPro" id="IPR050114">
    <property type="entry name" value="UPF0173_UPF0282_UlaG_hydrolase"/>
</dbReference>
<dbReference type="Pfam" id="PF12706">
    <property type="entry name" value="Lactamase_B_2"/>
    <property type="match status" value="1"/>
</dbReference>
<dbReference type="OrthoDB" id="9805728at2"/>
<dbReference type="KEGG" id="pbj:VN24_06905"/>
<proteinExistence type="predicted"/>
<comment type="catalytic activity">
    <reaction evidence="2">
        <text>3',5'-cyclic CMP + H2O = CMP + H(+)</text>
        <dbReference type="Rhea" id="RHEA:72675"/>
        <dbReference type="ChEBI" id="CHEBI:15377"/>
        <dbReference type="ChEBI" id="CHEBI:15378"/>
        <dbReference type="ChEBI" id="CHEBI:58003"/>
        <dbReference type="ChEBI" id="CHEBI:60377"/>
    </reaction>
    <physiologicalReaction direction="left-to-right" evidence="2">
        <dbReference type="Rhea" id="RHEA:72676"/>
    </physiologicalReaction>
</comment>
<evidence type="ECO:0000256" key="4">
    <source>
        <dbReference type="ARBA" id="ARBA00048505"/>
    </source>
</evidence>
<evidence type="ECO:0000313" key="6">
    <source>
        <dbReference type="EMBL" id="AJY74353.1"/>
    </source>
</evidence>
<dbReference type="Gene3D" id="3.60.15.10">
    <property type="entry name" value="Ribonuclease Z/Hydroxyacylglutathione hydrolase-like"/>
    <property type="match status" value="1"/>
</dbReference>
<organism evidence="6 7">
    <name type="scientific">Paenibacillus beijingensis</name>
    <dbReference type="NCBI Taxonomy" id="1126833"/>
    <lineage>
        <taxon>Bacteria</taxon>
        <taxon>Bacillati</taxon>
        <taxon>Bacillota</taxon>
        <taxon>Bacilli</taxon>
        <taxon>Bacillales</taxon>
        <taxon>Paenibacillaceae</taxon>
        <taxon>Paenibacillus</taxon>
    </lineage>
</organism>
<dbReference type="HOGENOM" id="CLU_096448_0_0_9"/>
<keyword evidence="1" id="KW-0378">Hydrolase</keyword>
<sequence length="251" mass="27166">MKLQLIRHATLRLDYRGVCFLIDPMLSDAGVNPPIPGSTNDRRNPLVPLPEGERDWLHPDAVLVTHLHPDHWDEAAAKALPKSLAVLCQPGDEEALRSFGFASVAPIERETTWRGVTIARTEGRHGTGEIGARMGRVSGFVLRADGEPTLYIAGDTIWCQEVQQALDEHRPALTVANAGGARFAAGDPITMDADGVVALCRYAPYTKAVAVHMDAINHCLVTRADLRERLAAEGLLGSVSVPGDGQWVTLM</sequence>
<dbReference type="GO" id="GO:0016787">
    <property type="term" value="F:hydrolase activity"/>
    <property type="evidence" value="ECO:0007669"/>
    <property type="project" value="UniProtKB-KW"/>
</dbReference>
<feature type="domain" description="Metallo-beta-lactamase" evidence="5">
    <location>
        <begin position="21"/>
        <end position="213"/>
    </location>
</feature>
<reference evidence="7" key="2">
    <citation type="submission" date="2015-03" db="EMBL/GenBank/DDBJ databases">
        <title>Genome sequence of Paenibacillus beijingensis strain DSM 24997T.</title>
        <authorList>
            <person name="Kwak Y."/>
            <person name="Shin J.-H."/>
        </authorList>
    </citation>
    <scope>NUCLEOTIDE SEQUENCE [LARGE SCALE GENOMIC DNA]</scope>
    <source>
        <strain evidence="7">DSM 24997</strain>
    </source>
</reference>
<name>A0A0D5NHF8_9BACL</name>
<evidence type="ECO:0000313" key="7">
    <source>
        <dbReference type="Proteomes" id="UP000032633"/>
    </source>
</evidence>
<dbReference type="PATRIC" id="fig|1126833.4.peg.1512"/>
<dbReference type="PANTHER" id="PTHR43546:SF9">
    <property type="entry name" value="L-ASCORBATE-6-PHOSPHATE LACTONASE ULAG-RELATED"/>
    <property type="match status" value="1"/>
</dbReference>
<keyword evidence="7" id="KW-1185">Reference proteome</keyword>
<comment type="function">
    <text evidence="3">Counteracts the endogenous Pycsar antiviral defense system. Phosphodiesterase that enables metal-dependent hydrolysis of host cyclic nucleotide Pycsar defense signals such as cCMP and cUMP.</text>
</comment>
<evidence type="ECO:0000256" key="3">
    <source>
        <dbReference type="ARBA" id="ARBA00034301"/>
    </source>
</evidence>
<dbReference type="RefSeq" id="WP_045669788.1">
    <property type="nucleotide sequence ID" value="NZ_CP011058.1"/>
</dbReference>
<dbReference type="EMBL" id="CP011058">
    <property type="protein sequence ID" value="AJY74353.1"/>
    <property type="molecule type" value="Genomic_DNA"/>
</dbReference>
<reference evidence="6 7" key="1">
    <citation type="journal article" date="2015" name="J. Biotechnol.">
        <title>Complete genome sequence of Paenibacillus beijingensis 7188(T) (=DSM 24997(T)), a novel rhizobacterium from jujube garden soil.</title>
        <authorList>
            <person name="Kwak Y."/>
            <person name="Shin J.H."/>
        </authorList>
    </citation>
    <scope>NUCLEOTIDE SEQUENCE [LARGE SCALE GENOMIC DNA]</scope>
    <source>
        <strain evidence="6 7">DSM 24997</strain>
    </source>
</reference>
<accession>A0A0D5NHF8</accession>
<evidence type="ECO:0000256" key="1">
    <source>
        <dbReference type="ARBA" id="ARBA00022801"/>
    </source>
</evidence>
<dbReference type="STRING" id="1126833.VN24_06905"/>
<dbReference type="InterPro" id="IPR036866">
    <property type="entry name" value="RibonucZ/Hydroxyglut_hydro"/>
</dbReference>
<dbReference type="PANTHER" id="PTHR43546">
    <property type="entry name" value="UPF0173 METAL-DEPENDENT HYDROLASE MJ1163-RELATED"/>
    <property type="match status" value="1"/>
</dbReference>